<evidence type="ECO:0000313" key="8">
    <source>
        <dbReference type="Proteomes" id="UP000289323"/>
    </source>
</evidence>
<dbReference type="EMBL" id="OUUZ01000015">
    <property type="protein sequence ID" value="SPQ25656.1"/>
    <property type="molecule type" value="Genomic_DNA"/>
</dbReference>
<keyword evidence="2" id="KW-0805">Transcription regulation</keyword>
<proteinExistence type="predicted"/>
<dbReference type="InterPro" id="IPR051089">
    <property type="entry name" value="prtT"/>
</dbReference>
<dbReference type="GO" id="GO:0005634">
    <property type="term" value="C:nucleus"/>
    <property type="evidence" value="ECO:0007669"/>
    <property type="project" value="UniProtKB-SubCell"/>
</dbReference>
<reference evidence="7 8" key="1">
    <citation type="submission" date="2018-04" db="EMBL/GenBank/DDBJ databases">
        <authorList>
            <person name="Huttner S."/>
            <person name="Dainat J."/>
        </authorList>
    </citation>
    <scope>NUCLEOTIDE SEQUENCE [LARGE SCALE GENOMIC DNA]</scope>
</reference>
<dbReference type="GO" id="GO:0000981">
    <property type="term" value="F:DNA-binding transcription factor activity, RNA polymerase II-specific"/>
    <property type="evidence" value="ECO:0007669"/>
    <property type="project" value="TreeGrafter"/>
</dbReference>
<feature type="region of interest" description="Disordered" evidence="6">
    <location>
        <begin position="462"/>
        <end position="494"/>
    </location>
</feature>
<name>A0A3S4BPD2_9PEZI</name>
<dbReference type="PANTHER" id="PTHR31845:SF32">
    <property type="entry name" value="MISCELLANEOUS ZN(II)2CYS6 TRANSCRIPTION FACTOR (EUROFUNG)-RELATED"/>
    <property type="match status" value="1"/>
</dbReference>
<evidence type="ECO:0000256" key="1">
    <source>
        <dbReference type="ARBA" id="ARBA00004123"/>
    </source>
</evidence>
<gene>
    <name evidence="7" type="ORF">TT172_LOCUS8075</name>
</gene>
<evidence type="ECO:0000256" key="3">
    <source>
        <dbReference type="ARBA" id="ARBA00023125"/>
    </source>
</evidence>
<feature type="compositionally biased region" description="Polar residues" evidence="6">
    <location>
        <begin position="69"/>
        <end position="93"/>
    </location>
</feature>
<dbReference type="AlphaFoldDB" id="A0A3S4BPD2"/>
<feature type="region of interest" description="Disordered" evidence="6">
    <location>
        <begin position="67"/>
        <end position="96"/>
    </location>
</feature>
<keyword evidence="3" id="KW-0238">DNA-binding</keyword>
<sequence>MDSIECRPAVPVVATPAPYGKACRGCAKAKCRCLIRPGALIEEKLDSLVALLKDQVAPALASAKATADVLNTPSPSTPSVGPERTPTNSTNTYEPVDDRHAELDVPQPGLPDYVPSVPACSVEITPLEAEKNLALFREEMLFYLPFIYLPPSMTARQLRQEKPFLWFNIMAITSQSLRKQSMMSSAIRVHVAEKMVVQHQKSTDLLLGLLVFLAWSHLHRKERSHFMLMSSLTMSLVYDLAMYKYPAEMPNYFCTKYGKDTTTRSAAGTTTAKERTAEARRATLACFYLTSSFSSLLDEDLQALGQQPECKEDMVLVSLVKIQLLLDHIVRAPWQPQGSGPPAFYVDALHARLQAIKREIPDDLLGHAMLQAALLHAELVVHEATHLRAPLPLHRPDYWRHAQLQETLRTLGDWFDAFFALPLARHAAMPFFHWGQLGHCLTALLRLACNTPTITTTAAPIAAAGSSSNTSSSIMRGNHPHSSSTSSSSTGSGATGLPELVAAVTARLAALHDAVTAHWRRAEGGDADSALLRVRRILETLRVRWEAE</sequence>
<evidence type="ECO:0000256" key="2">
    <source>
        <dbReference type="ARBA" id="ARBA00023015"/>
    </source>
</evidence>
<keyword evidence="4" id="KW-0804">Transcription</keyword>
<feature type="compositionally biased region" description="Low complexity" evidence="6">
    <location>
        <begin position="462"/>
        <end position="473"/>
    </location>
</feature>
<dbReference type="Proteomes" id="UP000289323">
    <property type="component" value="Unassembled WGS sequence"/>
</dbReference>
<evidence type="ECO:0000313" key="7">
    <source>
        <dbReference type="EMBL" id="SPQ25656.1"/>
    </source>
</evidence>
<dbReference type="GO" id="GO:0000976">
    <property type="term" value="F:transcription cis-regulatory region binding"/>
    <property type="evidence" value="ECO:0007669"/>
    <property type="project" value="TreeGrafter"/>
</dbReference>
<comment type="subcellular location">
    <subcellularLocation>
        <location evidence="1">Nucleus</location>
    </subcellularLocation>
</comment>
<evidence type="ECO:0000256" key="6">
    <source>
        <dbReference type="SAM" id="MobiDB-lite"/>
    </source>
</evidence>
<protein>
    <submittedName>
        <fullName evidence="7">99ac02bb-757b-41c1-b4b3-e401611712c4</fullName>
    </submittedName>
</protein>
<evidence type="ECO:0000256" key="4">
    <source>
        <dbReference type="ARBA" id="ARBA00023163"/>
    </source>
</evidence>
<feature type="compositionally biased region" description="Low complexity" evidence="6">
    <location>
        <begin position="482"/>
        <end position="494"/>
    </location>
</feature>
<organism evidence="7 8">
    <name type="scientific">Thermothielavioides terrestris</name>
    <dbReference type="NCBI Taxonomy" id="2587410"/>
    <lineage>
        <taxon>Eukaryota</taxon>
        <taxon>Fungi</taxon>
        <taxon>Dikarya</taxon>
        <taxon>Ascomycota</taxon>
        <taxon>Pezizomycotina</taxon>
        <taxon>Sordariomycetes</taxon>
        <taxon>Sordariomycetidae</taxon>
        <taxon>Sordariales</taxon>
        <taxon>Chaetomiaceae</taxon>
        <taxon>Thermothielavioides</taxon>
    </lineage>
</organism>
<evidence type="ECO:0000256" key="5">
    <source>
        <dbReference type="ARBA" id="ARBA00023242"/>
    </source>
</evidence>
<keyword evidence="5" id="KW-0539">Nucleus</keyword>
<dbReference type="PANTHER" id="PTHR31845">
    <property type="entry name" value="FINGER DOMAIN PROTEIN, PUTATIVE-RELATED"/>
    <property type="match status" value="1"/>
</dbReference>
<accession>A0A3S4BPD2</accession>